<dbReference type="GO" id="GO:0005886">
    <property type="term" value="C:plasma membrane"/>
    <property type="evidence" value="ECO:0007669"/>
    <property type="project" value="UniProtKB-SubCell"/>
</dbReference>
<dbReference type="PANTHER" id="PTHR21137">
    <property type="entry name" value="ODORANT RECEPTOR"/>
    <property type="match status" value="1"/>
</dbReference>
<keyword evidence="4 10" id="KW-0812">Transmembrane</keyword>
<name>A0A6J2UIS0_DROLE</name>
<dbReference type="InterPro" id="IPR004117">
    <property type="entry name" value="7tm6_olfct_rcpt"/>
</dbReference>
<feature type="transmembrane region" description="Helical" evidence="10">
    <location>
        <begin position="125"/>
        <end position="146"/>
    </location>
</feature>
<dbReference type="GeneID" id="115633773"/>
<evidence type="ECO:0000256" key="5">
    <source>
        <dbReference type="ARBA" id="ARBA00022725"/>
    </source>
</evidence>
<evidence type="ECO:0000313" key="12">
    <source>
        <dbReference type="RefSeq" id="XP_030387107.1"/>
    </source>
</evidence>
<organism evidence="11 12">
    <name type="scientific">Drosophila lebanonensis</name>
    <name type="common">Fruit fly</name>
    <name type="synonym">Scaptodrosophila lebanonensis</name>
    <dbReference type="NCBI Taxonomy" id="7225"/>
    <lineage>
        <taxon>Eukaryota</taxon>
        <taxon>Metazoa</taxon>
        <taxon>Ecdysozoa</taxon>
        <taxon>Arthropoda</taxon>
        <taxon>Hexapoda</taxon>
        <taxon>Insecta</taxon>
        <taxon>Pterygota</taxon>
        <taxon>Neoptera</taxon>
        <taxon>Endopterygota</taxon>
        <taxon>Diptera</taxon>
        <taxon>Brachycera</taxon>
        <taxon>Muscomorpha</taxon>
        <taxon>Ephydroidea</taxon>
        <taxon>Drosophilidae</taxon>
        <taxon>Scaptodrosophila</taxon>
    </lineage>
</organism>
<dbReference type="CTD" id="37711"/>
<evidence type="ECO:0000256" key="6">
    <source>
        <dbReference type="ARBA" id="ARBA00022989"/>
    </source>
</evidence>
<accession>A0A6J2UIS0</accession>
<evidence type="ECO:0000256" key="7">
    <source>
        <dbReference type="ARBA" id="ARBA00023136"/>
    </source>
</evidence>
<sequence>MSESINSLNFFRSHSFLWKFLGASHKQTKWRIPYLAFTIPLNILFTLGYPFHLGMAVFRNGNMLDDINNFTTFVTCGACSIKFAFYIFNYDKVAKMEKLLQLLDTRVTGEKEHEIYNRVKTQLRMILVIFVSIYGPIALLAELTFLTQEERGLIYPAWFPFDWRNSTRNYYIANMYQIVGVSYQLQQNYLNDCYPAVMLCLITAHIRMLSIRIEHLGTDKKISEDASEQELEACITDHKNLLELFKSIESFMSLPMFVQFTVTALNVCISIAALLFFVTEPMAVTYFFFYMLAMPLQIFPSCYFGTETEYWFDQLHYGAFSCNWITQRRSFKKKMMLFVEGTLRKKTAKAGGMLRIHVDTFFSTLRFAYSLFTIILRMRK</sequence>
<dbReference type="Pfam" id="PF02949">
    <property type="entry name" value="7tm_6"/>
    <property type="match status" value="1"/>
</dbReference>
<keyword evidence="3 10" id="KW-0716">Sensory transduction</keyword>
<dbReference type="GO" id="GO:0007165">
    <property type="term" value="P:signal transduction"/>
    <property type="evidence" value="ECO:0007669"/>
    <property type="project" value="UniProtKB-KW"/>
</dbReference>
<comment type="similarity">
    <text evidence="10">Belongs to the insect chemoreceptor superfamily. Heteromeric odorant receptor channel (TC 1.A.69) family.</text>
</comment>
<evidence type="ECO:0000256" key="2">
    <source>
        <dbReference type="ARBA" id="ARBA00022475"/>
    </source>
</evidence>
<comment type="caution">
    <text evidence="10">Lacks conserved residue(s) required for the propagation of feature annotation.</text>
</comment>
<protein>
    <recommendedName>
        <fullName evidence="10">Odorant receptor</fullName>
    </recommendedName>
</protein>
<dbReference type="RefSeq" id="XP_030387107.1">
    <property type="nucleotide sequence ID" value="XM_030531247.1"/>
</dbReference>
<feature type="transmembrane region" description="Helical" evidence="10">
    <location>
        <begin position="70"/>
        <end position="88"/>
    </location>
</feature>
<proteinExistence type="inferred from homology"/>
<feature type="transmembrane region" description="Helical" evidence="10">
    <location>
        <begin position="284"/>
        <end position="306"/>
    </location>
</feature>
<evidence type="ECO:0000313" key="11">
    <source>
        <dbReference type="Proteomes" id="UP000504634"/>
    </source>
</evidence>
<evidence type="ECO:0000256" key="4">
    <source>
        <dbReference type="ARBA" id="ARBA00022692"/>
    </source>
</evidence>
<evidence type="ECO:0000256" key="1">
    <source>
        <dbReference type="ARBA" id="ARBA00004651"/>
    </source>
</evidence>
<keyword evidence="8 10" id="KW-0675">Receptor</keyword>
<comment type="subcellular location">
    <subcellularLocation>
        <location evidence="1 10">Cell membrane</location>
        <topology evidence="1 10">Multi-pass membrane protein</topology>
    </subcellularLocation>
</comment>
<keyword evidence="11" id="KW-1185">Reference proteome</keyword>
<keyword evidence="5 10" id="KW-0552">Olfaction</keyword>
<keyword evidence="7 10" id="KW-0472">Membrane</keyword>
<keyword evidence="2" id="KW-1003">Cell membrane</keyword>
<dbReference type="AlphaFoldDB" id="A0A6J2UIS0"/>
<reference evidence="12" key="1">
    <citation type="submission" date="2025-08" db="UniProtKB">
        <authorList>
            <consortium name="RefSeq"/>
        </authorList>
    </citation>
    <scope>IDENTIFICATION</scope>
    <source>
        <strain evidence="12">11010-0011.00</strain>
        <tissue evidence="12">Whole body</tissue>
    </source>
</reference>
<dbReference type="OrthoDB" id="7548151at2759"/>
<keyword evidence="9 10" id="KW-0807">Transducer</keyword>
<evidence type="ECO:0000256" key="3">
    <source>
        <dbReference type="ARBA" id="ARBA00022606"/>
    </source>
</evidence>
<evidence type="ECO:0000256" key="10">
    <source>
        <dbReference type="RuleBase" id="RU351113"/>
    </source>
</evidence>
<feature type="transmembrane region" description="Helical" evidence="10">
    <location>
        <begin position="356"/>
        <end position="376"/>
    </location>
</feature>
<dbReference type="PANTHER" id="PTHR21137:SF35">
    <property type="entry name" value="ODORANT RECEPTOR 19A-RELATED"/>
    <property type="match status" value="1"/>
</dbReference>
<feature type="transmembrane region" description="Helical" evidence="10">
    <location>
        <begin position="34"/>
        <end position="58"/>
    </location>
</feature>
<dbReference type="GO" id="GO:0005549">
    <property type="term" value="F:odorant binding"/>
    <property type="evidence" value="ECO:0007669"/>
    <property type="project" value="InterPro"/>
</dbReference>
<evidence type="ECO:0000256" key="8">
    <source>
        <dbReference type="ARBA" id="ARBA00023170"/>
    </source>
</evidence>
<keyword evidence="6 10" id="KW-1133">Transmembrane helix</keyword>
<dbReference type="GO" id="GO:0004984">
    <property type="term" value="F:olfactory receptor activity"/>
    <property type="evidence" value="ECO:0007669"/>
    <property type="project" value="InterPro"/>
</dbReference>
<evidence type="ECO:0000256" key="9">
    <source>
        <dbReference type="ARBA" id="ARBA00023224"/>
    </source>
</evidence>
<dbReference type="Proteomes" id="UP000504634">
    <property type="component" value="Unplaced"/>
</dbReference>
<gene>
    <name evidence="12" type="primary">LOC115633773</name>
</gene>
<feature type="transmembrane region" description="Helical" evidence="10">
    <location>
        <begin position="256"/>
        <end position="277"/>
    </location>
</feature>